<dbReference type="PANTHER" id="PTHR15039">
    <property type="entry name" value="DOLICHOL PHOSPHATE-MANNOSE BIOSYNTHESIS REGULATORY PROTEIN"/>
    <property type="match status" value="1"/>
</dbReference>
<keyword evidence="9" id="KW-1185">Reference proteome</keyword>
<sequence length="118" mass="12930">MAANTLLDRLVGLAMLIFASTIFLYYTIWTLLMVTETPLRSTVESSAMLTLCLLQPFVDDSHPVQALFPPRVWAIRIPVILLLVGGAVVGSFLSVVMIRSNRKKALKAKQKAAAAKSK</sequence>
<evidence type="ECO:0000256" key="7">
    <source>
        <dbReference type="RuleBase" id="RU365084"/>
    </source>
</evidence>
<dbReference type="UniPathway" id="UPA00378"/>
<feature type="transmembrane region" description="Helical" evidence="7">
    <location>
        <begin position="12"/>
        <end position="32"/>
    </location>
</feature>
<gene>
    <name evidence="8" type="ORF">AC578_3643</name>
</gene>
<comment type="subcellular location">
    <subcellularLocation>
        <location evidence="1 7">Endoplasmic reticulum membrane</location>
        <topology evidence="1 7">Multi-pass membrane protein</topology>
    </subcellularLocation>
</comment>
<dbReference type="EMBL" id="LFZN01000021">
    <property type="protein sequence ID" value="KXT04413.1"/>
    <property type="molecule type" value="Genomic_DNA"/>
</dbReference>
<organism evidence="8 9">
    <name type="scientific">Pseudocercospora eumusae</name>
    <dbReference type="NCBI Taxonomy" id="321146"/>
    <lineage>
        <taxon>Eukaryota</taxon>
        <taxon>Fungi</taxon>
        <taxon>Dikarya</taxon>
        <taxon>Ascomycota</taxon>
        <taxon>Pezizomycotina</taxon>
        <taxon>Dothideomycetes</taxon>
        <taxon>Dothideomycetidae</taxon>
        <taxon>Mycosphaerellales</taxon>
        <taxon>Mycosphaerellaceae</taxon>
        <taxon>Pseudocercospora</taxon>
    </lineage>
</organism>
<feature type="transmembrane region" description="Helical" evidence="7">
    <location>
        <begin position="73"/>
        <end position="98"/>
    </location>
</feature>
<dbReference type="InterPro" id="IPR009914">
    <property type="entry name" value="DPM2"/>
</dbReference>
<keyword evidence="4 7" id="KW-0256">Endoplasmic reticulum</keyword>
<name>A0A139HPU9_9PEZI</name>
<comment type="function">
    <text evidence="7">Regulatory subunit of the dolichol-phosphate mannose (DPM) synthase complex; essential for the ER localization.</text>
</comment>
<keyword evidence="3 7" id="KW-0812">Transmembrane</keyword>
<dbReference type="GO" id="GO:0005789">
    <property type="term" value="C:endoplasmic reticulum membrane"/>
    <property type="evidence" value="ECO:0007669"/>
    <property type="project" value="UniProtKB-SubCell"/>
</dbReference>
<evidence type="ECO:0000313" key="8">
    <source>
        <dbReference type="EMBL" id="KXT04413.1"/>
    </source>
</evidence>
<dbReference type="STRING" id="321146.A0A139HPU9"/>
<evidence type="ECO:0000313" key="9">
    <source>
        <dbReference type="Proteomes" id="UP000070133"/>
    </source>
</evidence>
<evidence type="ECO:0000256" key="3">
    <source>
        <dbReference type="ARBA" id="ARBA00022692"/>
    </source>
</evidence>
<comment type="pathway">
    <text evidence="7">Protein modification; protein glycosylation.</text>
</comment>
<dbReference type="GO" id="GO:0033185">
    <property type="term" value="C:dolichol-phosphate-mannose synthase complex"/>
    <property type="evidence" value="ECO:0007669"/>
    <property type="project" value="TreeGrafter"/>
</dbReference>
<dbReference type="OrthoDB" id="311279at2759"/>
<comment type="caution">
    <text evidence="8">The sequence shown here is derived from an EMBL/GenBank/DDBJ whole genome shotgun (WGS) entry which is preliminary data.</text>
</comment>
<dbReference type="PANTHER" id="PTHR15039:SF11">
    <property type="entry name" value="DOLICHOL PHOSPHATE-MANNOSE BIOSYNTHESIS REGULATORY PROTEIN"/>
    <property type="match status" value="1"/>
</dbReference>
<proteinExistence type="inferred from homology"/>
<evidence type="ECO:0000256" key="5">
    <source>
        <dbReference type="ARBA" id="ARBA00022989"/>
    </source>
</evidence>
<keyword evidence="6 7" id="KW-0472">Membrane</keyword>
<evidence type="ECO:0000256" key="4">
    <source>
        <dbReference type="ARBA" id="ARBA00022824"/>
    </source>
</evidence>
<accession>A0A139HPU9</accession>
<dbReference type="Proteomes" id="UP000070133">
    <property type="component" value="Unassembled WGS sequence"/>
</dbReference>
<evidence type="ECO:0000256" key="1">
    <source>
        <dbReference type="ARBA" id="ARBA00004477"/>
    </source>
</evidence>
<dbReference type="Pfam" id="PF07297">
    <property type="entry name" value="DPM2"/>
    <property type="match status" value="2"/>
</dbReference>
<comment type="similarity">
    <text evidence="2 7">Belongs to the DPM2 family.</text>
</comment>
<keyword evidence="5 7" id="KW-1133">Transmembrane helix</keyword>
<evidence type="ECO:0000256" key="2">
    <source>
        <dbReference type="ARBA" id="ARBA00005478"/>
    </source>
</evidence>
<evidence type="ECO:0000256" key="6">
    <source>
        <dbReference type="ARBA" id="ARBA00023136"/>
    </source>
</evidence>
<dbReference type="GO" id="GO:0180047">
    <property type="term" value="P:dolichol phosphate mannose biosynthetic process"/>
    <property type="evidence" value="ECO:0007669"/>
    <property type="project" value="InterPro"/>
</dbReference>
<reference evidence="8 9" key="1">
    <citation type="submission" date="2015-07" db="EMBL/GenBank/DDBJ databases">
        <title>Comparative genomics of the Sigatoka disease complex on banana suggests a link between parallel evolutionary changes in Pseudocercospora fijiensis and Pseudocercospora eumusae and increased virulence on the banana host.</title>
        <authorList>
            <person name="Chang T.-C."/>
            <person name="Salvucci A."/>
            <person name="Crous P.W."/>
            <person name="Stergiopoulos I."/>
        </authorList>
    </citation>
    <scope>NUCLEOTIDE SEQUENCE [LARGE SCALE GENOMIC DNA]</scope>
    <source>
        <strain evidence="8 9">CBS 114824</strain>
    </source>
</reference>
<dbReference type="GO" id="GO:0006506">
    <property type="term" value="P:GPI anchor biosynthetic process"/>
    <property type="evidence" value="ECO:0007669"/>
    <property type="project" value="TreeGrafter"/>
</dbReference>
<comment type="subunit">
    <text evidence="7">Component of the dolichol-phosphate mannose (DPM) synthase complex.</text>
</comment>
<dbReference type="AlphaFoldDB" id="A0A139HPU9"/>
<protein>
    <recommendedName>
        <fullName evidence="7">Dolichol phosphate-mannose biosynthesis regulatory protein</fullName>
    </recommendedName>
</protein>
<dbReference type="GO" id="GO:0030234">
    <property type="term" value="F:enzyme regulator activity"/>
    <property type="evidence" value="ECO:0007669"/>
    <property type="project" value="UniProtKB-UniRule"/>
</dbReference>